<dbReference type="Proteomes" id="UP000003344">
    <property type="component" value="Unassembled WGS sequence"/>
</dbReference>
<comment type="caution">
    <text evidence="1">The sequence shown here is derived from an EMBL/GenBank/DDBJ whole genome shotgun (WGS) entry which is preliminary data.</text>
</comment>
<dbReference type="AlphaFoldDB" id="D2ZZV3"/>
<reference evidence="1 2" key="1">
    <citation type="submission" date="2009-10" db="EMBL/GenBank/DDBJ databases">
        <authorList>
            <person name="Weinstock G."/>
            <person name="Sodergren E."/>
            <person name="Clifton S."/>
            <person name="Fulton L."/>
            <person name="Fulton B."/>
            <person name="Courtney L."/>
            <person name="Fronick C."/>
            <person name="Harrison M."/>
            <person name="Strong C."/>
            <person name="Farmer C."/>
            <person name="Delahaunty K."/>
            <person name="Markovic C."/>
            <person name="Hall O."/>
            <person name="Minx P."/>
            <person name="Tomlinson C."/>
            <person name="Mitreva M."/>
            <person name="Nelson J."/>
            <person name="Hou S."/>
            <person name="Wollam A."/>
            <person name="Pepin K.H."/>
            <person name="Johnson M."/>
            <person name="Bhonagiri V."/>
            <person name="Nash W.E."/>
            <person name="Warren W."/>
            <person name="Chinwalla A."/>
            <person name="Mardis E.R."/>
            <person name="Wilson R.K."/>
        </authorList>
    </citation>
    <scope>NUCLEOTIDE SEQUENCE [LARGE SCALE GENOMIC DNA]</scope>
    <source>
        <strain evidence="2">ATCC 25996 / DSM 4631 / NCTC 10774 / M26</strain>
    </source>
</reference>
<name>D2ZZV3_NEIM2</name>
<dbReference type="STRING" id="546266.NEIMUCOT_06187"/>
<gene>
    <name evidence="1" type="ORF">NEIMUCOT_06187</name>
</gene>
<sequence>MLLEMLWGVLYSIQMREYMAFNENLRSSENGKSGFQTTFALTAIERSTNTLFHLKQDSFFNVLFSFLASFSSKKSAILLTILVIFT</sequence>
<evidence type="ECO:0000313" key="2">
    <source>
        <dbReference type="Proteomes" id="UP000003344"/>
    </source>
</evidence>
<dbReference type="EMBL" id="ACDX02000021">
    <property type="protein sequence ID" value="EFC87383.1"/>
    <property type="molecule type" value="Genomic_DNA"/>
</dbReference>
<protein>
    <submittedName>
        <fullName evidence="1">Uncharacterized protein</fullName>
    </submittedName>
</protein>
<proteinExistence type="predicted"/>
<organism evidence="1 2">
    <name type="scientific">Neisseria mucosa (strain ATCC 25996 / DSM 4631 / NCTC 10774 / M26)</name>
    <dbReference type="NCBI Taxonomy" id="546266"/>
    <lineage>
        <taxon>Bacteria</taxon>
        <taxon>Pseudomonadati</taxon>
        <taxon>Pseudomonadota</taxon>
        <taxon>Betaproteobacteria</taxon>
        <taxon>Neisseriales</taxon>
        <taxon>Neisseriaceae</taxon>
        <taxon>Neisseria</taxon>
    </lineage>
</organism>
<accession>D2ZZV3</accession>
<evidence type="ECO:0000313" key="1">
    <source>
        <dbReference type="EMBL" id="EFC87383.1"/>
    </source>
</evidence>